<evidence type="ECO:0000256" key="3">
    <source>
        <dbReference type="ARBA" id="ARBA00022691"/>
    </source>
</evidence>
<comment type="caution">
    <text evidence="6">The sequence shown here is derived from an EMBL/GenBank/DDBJ whole genome shotgun (WGS) entry which is preliminary data.</text>
</comment>
<keyword evidence="7" id="KW-1185">Reference proteome</keyword>
<keyword evidence="3" id="KW-0949">S-adenosyl-L-methionine</keyword>
<name>A0ABV6QDS5_9ACTN</name>
<dbReference type="RefSeq" id="WP_380043462.1">
    <property type="nucleotide sequence ID" value="NZ_JBHLTC010000001.1"/>
</dbReference>
<protein>
    <submittedName>
        <fullName evidence="6">Class I SAM-dependent methyltransferase</fullName>
        <ecNumber evidence="6">2.1.1.-</ecNumber>
    </submittedName>
</protein>
<dbReference type="SUPFAM" id="SSF53335">
    <property type="entry name" value="S-adenosyl-L-methionine-dependent methyltransferases"/>
    <property type="match status" value="1"/>
</dbReference>
<evidence type="ECO:0000256" key="4">
    <source>
        <dbReference type="SAM" id="MobiDB-lite"/>
    </source>
</evidence>
<reference evidence="6 7" key="1">
    <citation type="submission" date="2024-09" db="EMBL/GenBank/DDBJ databases">
        <authorList>
            <person name="Sun Q."/>
            <person name="Mori K."/>
        </authorList>
    </citation>
    <scope>NUCLEOTIDE SEQUENCE [LARGE SCALE GENOMIC DNA]</scope>
    <source>
        <strain evidence="6 7">CGMCC 1.15906</strain>
    </source>
</reference>
<evidence type="ECO:0000256" key="1">
    <source>
        <dbReference type="ARBA" id="ARBA00022603"/>
    </source>
</evidence>
<evidence type="ECO:0000313" key="7">
    <source>
        <dbReference type="Proteomes" id="UP001589890"/>
    </source>
</evidence>
<dbReference type="GO" id="GO:0008168">
    <property type="term" value="F:methyltransferase activity"/>
    <property type="evidence" value="ECO:0007669"/>
    <property type="project" value="UniProtKB-KW"/>
</dbReference>
<dbReference type="CDD" id="cd02440">
    <property type="entry name" value="AdoMet_MTases"/>
    <property type="match status" value="1"/>
</dbReference>
<organism evidence="6 7">
    <name type="scientific">Kribbella deserti</name>
    <dbReference type="NCBI Taxonomy" id="1926257"/>
    <lineage>
        <taxon>Bacteria</taxon>
        <taxon>Bacillati</taxon>
        <taxon>Actinomycetota</taxon>
        <taxon>Actinomycetes</taxon>
        <taxon>Propionibacteriales</taxon>
        <taxon>Kribbellaceae</taxon>
        <taxon>Kribbella</taxon>
    </lineage>
</organism>
<dbReference type="InterPro" id="IPR013216">
    <property type="entry name" value="Methyltransf_11"/>
</dbReference>
<feature type="domain" description="Methyltransferase type 11" evidence="5">
    <location>
        <begin position="71"/>
        <end position="161"/>
    </location>
</feature>
<dbReference type="Gene3D" id="3.40.50.150">
    <property type="entry name" value="Vaccinia Virus protein VP39"/>
    <property type="match status" value="1"/>
</dbReference>
<dbReference type="InterPro" id="IPR029063">
    <property type="entry name" value="SAM-dependent_MTases_sf"/>
</dbReference>
<dbReference type="EC" id="2.1.1.-" evidence="6"/>
<dbReference type="Proteomes" id="UP001589890">
    <property type="component" value="Unassembled WGS sequence"/>
</dbReference>
<dbReference type="PANTHER" id="PTHR43464:SF19">
    <property type="entry name" value="UBIQUINONE BIOSYNTHESIS O-METHYLTRANSFERASE, MITOCHONDRIAL"/>
    <property type="match status" value="1"/>
</dbReference>
<keyword evidence="1 6" id="KW-0489">Methyltransferase</keyword>
<dbReference type="PANTHER" id="PTHR43464">
    <property type="entry name" value="METHYLTRANSFERASE"/>
    <property type="match status" value="1"/>
</dbReference>
<dbReference type="EMBL" id="JBHLTC010000001">
    <property type="protein sequence ID" value="MFC0622785.1"/>
    <property type="molecule type" value="Genomic_DNA"/>
</dbReference>
<dbReference type="GO" id="GO:0032259">
    <property type="term" value="P:methylation"/>
    <property type="evidence" value="ECO:0007669"/>
    <property type="project" value="UniProtKB-KW"/>
</dbReference>
<evidence type="ECO:0000259" key="5">
    <source>
        <dbReference type="Pfam" id="PF08241"/>
    </source>
</evidence>
<evidence type="ECO:0000313" key="6">
    <source>
        <dbReference type="EMBL" id="MFC0622785.1"/>
    </source>
</evidence>
<proteinExistence type="predicted"/>
<accession>A0ABV6QDS5</accession>
<sequence>MSEHVSAMPTTIRSGEQPGVSPVAGEILSHYTERWDESQRLSSTLKGNLERARLHDYLAQHLPATPARVADIGGGPGVHARWMQDQGYSVALLDPVQRHIDQAKAAGVPAVIGDARRLPWENETFDAALLAGPMYHLVEATDRRLALREAVRVLKPGGVLAVIAINRAANLIGAALANTLLQRGEIVEGILKTGFSGANERMAHTFYHSLPQLRTELNGVGLTRVTVHGLTGPGGWLTVALDAHFKGSELPATLTETDPLTTALECARIADEYPELVPASSLFLAIGSRE</sequence>
<feature type="region of interest" description="Disordered" evidence="4">
    <location>
        <begin position="1"/>
        <end position="22"/>
    </location>
</feature>
<dbReference type="Pfam" id="PF08241">
    <property type="entry name" value="Methyltransf_11"/>
    <property type="match status" value="1"/>
</dbReference>
<keyword evidence="2 6" id="KW-0808">Transferase</keyword>
<gene>
    <name evidence="6" type="ORF">ACFFGN_01850</name>
</gene>
<evidence type="ECO:0000256" key="2">
    <source>
        <dbReference type="ARBA" id="ARBA00022679"/>
    </source>
</evidence>